<dbReference type="SMART" id="SM00398">
    <property type="entry name" value="HMG"/>
    <property type="match status" value="1"/>
</dbReference>
<evidence type="ECO:0000256" key="1">
    <source>
        <dbReference type="ARBA" id="ARBA00023125"/>
    </source>
</evidence>
<dbReference type="AlphaFoldDB" id="A0AAD5Y9I2"/>
<dbReference type="SUPFAM" id="SSF47095">
    <property type="entry name" value="HMG-box"/>
    <property type="match status" value="1"/>
</dbReference>
<organism evidence="5 6">
    <name type="scientific">Meripilus lineatus</name>
    <dbReference type="NCBI Taxonomy" id="2056292"/>
    <lineage>
        <taxon>Eukaryota</taxon>
        <taxon>Fungi</taxon>
        <taxon>Dikarya</taxon>
        <taxon>Basidiomycota</taxon>
        <taxon>Agaricomycotina</taxon>
        <taxon>Agaricomycetes</taxon>
        <taxon>Polyporales</taxon>
        <taxon>Meripilaceae</taxon>
        <taxon>Meripilus</taxon>
    </lineage>
</organism>
<dbReference type="Gene3D" id="1.10.30.10">
    <property type="entry name" value="High mobility group box domain"/>
    <property type="match status" value="1"/>
</dbReference>
<dbReference type="InterPro" id="IPR036910">
    <property type="entry name" value="HMG_box_dom_sf"/>
</dbReference>
<dbReference type="GO" id="GO:0005634">
    <property type="term" value="C:nucleus"/>
    <property type="evidence" value="ECO:0007669"/>
    <property type="project" value="UniProtKB-UniRule"/>
</dbReference>
<feature type="DNA-binding region" description="HMG box" evidence="2">
    <location>
        <begin position="120"/>
        <end position="188"/>
    </location>
</feature>
<keyword evidence="6" id="KW-1185">Reference proteome</keyword>
<feature type="domain" description="HMG box" evidence="4">
    <location>
        <begin position="120"/>
        <end position="188"/>
    </location>
</feature>
<gene>
    <name evidence="5" type="ORF">NLI96_g12831</name>
</gene>
<feature type="region of interest" description="Disordered" evidence="3">
    <location>
        <begin position="87"/>
        <end position="127"/>
    </location>
</feature>
<evidence type="ECO:0000259" key="4">
    <source>
        <dbReference type="PROSITE" id="PS50118"/>
    </source>
</evidence>
<evidence type="ECO:0000313" key="6">
    <source>
        <dbReference type="Proteomes" id="UP001212997"/>
    </source>
</evidence>
<evidence type="ECO:0000313" key="5">
    <source>
        <dbReference type="EMBL" id="KAJ3473771.1"/>
    </source>
</evidence>
<evidence type="ECO:0000256" key="3">
    <source>
        <dbReference type="SAM" id="MobiDB-lite"/>
    </source>
</evidence>
<evidence type="ECO:0000256" key="2">
    <source>
        <dbReference type="PROSITE-ProRule" id="PRU00267"/>
    </source>
</evidence>
<dbReference type="EMBL" id="JANAWD010001261">
    <property type="protein sequence ID" value="KAJ3473771.1"/>
    <property type="molecule type" value="Genomic_DNA"/>
</dbReference>
<keyword evidence="2" id="KW-0539">Nucleus</keyword>
<dbReference type="InterPro" id="IPR050342">
    <property type="entry name" value="HMGB"/>
</dbReference>
<dbReference type="Proteomes" id="UP001212997">
    <property type="component" value="Unassembled WGS sequence"/>
</dbReference>
<feature type="region of interest" description="Disordered" evidence="3">
    <location>
        <begin position="191"/>
        <end position="284"/>
    </location>
</feature>
<dbReference type="InterPro" id="IPR009071">
    <property type="entry name" value="HMG_box_dom"/>
</dbReference>
<dbReference type="PANTHER" id="PTHR48112">
    <property type="entry name" value="HIGH MOBILITY GROUP PROTEIN DSP1"/>
    <property type="match status" value="1"/>
</dbReference>
<dbReference type="Pfam" id="PF00505">
    <property type="entry name" value="HMG_box"/>
    <property type="match status" value="1"/>
</dbReference>
<protein>
    <recommendedName>
        <fullName evidence="4">HMG box domain-containing protein</fullName>
    </recommendedName>
</protein>
<comment type="caution">
    <text evidence="5">The sequence shown here is derived from an EMBL/GenBank/DDBJ whole genome shotgun (WGS) entry which is preliminary data.</text>
</comment>
<sequence length="284" mass="30652">MANIEQNLAQFEFHKMQVCPPFPSLPPSRPPQSRSQFGCQLIHSLGAVADTMRNCAAIAEQFAQIVSASTYGPPMHHNGQFAVPALPPLLAPGRGKRKAGEDMEGHKVKRPRKPKDPNAPKRPASSYLLFQNEIRQDLKAKNPNMPNNELLGLIAKMWKDMSRDEKDTYEARQKLAKDQWLADKSAYKASKDAAASEDVVVASPSETAEVPVAKPAAEASSDSSDETSTEGEDHGSSSSSASEDEDEASMAQHVPKKVKKHATAASSSTIPTSPPKAKKSRTGA</sequence>
<dbReference type="GO" id="GO:0003677">
    <property type="term" value="F:DNA binding"/>
    <property type="evidence" value="ECO:0007669"/>
    <property type="project" value="UniProtKB-UniRule"/>
</dbReference>
<accession>A0AAD5Y9I2</accession>
<proteinExistence type="predicted"/>
<keyword evidence="1 2" id="KW-0238">DNA-binding</keyword>
<feature type="compositionally biased region" description="Low complexity" evidence="3">
    <location>
        <begin position="192"/>
        <end position="222"/>
    </location>
</feature>
<name>A0AAD5Y9I2_9APHY</name>
<dbReference type="PROSITE" id="PS50118">
    <property type="entry name" value="HMG_BOX_2"/>
    <property type="match status" value="1"/>
</dbReference>
<dbReference type="PANTHER" id="PTHR48112:SF22">
    <property type="entry name" value="MITOCHONDRIAL TRANSCRIPTION FACTOR A, ISOFORM B"/>
    <property type="match status" value="1"/>
</dbReference>
<reference evidence="5" key="1">
    <citation type="submission" date="2022-07" db="EMBL/GenBank/DDBJ databases">
        <title>Genome Sequence of Physisporinus lineatus.</title>
        <authorList>
            <person name="Buettner E."/>
        </authorList>
    </citation>
    <scope>NUCLEOTIDE SEQUENCE</scope>
    <source>
        <strain evidence="5">VT162</strain>
    </source>
</reference>